<evidence type="ECO:0000313" key="1">
    <source>
        <dbReference type="EMBL" id="SPF51239.1"/>
    </source>
</evidence>
<protein>
    <recommendedName>
        <fullName evidence="3">CopG-like ribbon-helix-helix domain-containing protein</fullName>
    </recommendedName>
</protein>
<dbReference type="Proteomes" id="UP000238916">
    <property type="component" value="Unassembled WGS sequence"/>
</dbReference>
<accession>A0A2U3LHE9</accession>
<gene>
    <name evidence="1" type="ORF">SBF1_50123</name>
</gene>
<name>A0A2U3LHE9_9FIRM</name>
<dbReference type="EMBL" id="OMOF01000445">
    <property type="protein sequence ID" value="SPF51239.1"/>
    <property type="molecule type" value="Genomic_DNA"/>
</dbReference>
<reference evidence="2" key="1">
    <citation type="submission" date="2018-02" db="EMBL/GenBank/DDBJ databases">
        <authorList>
            <person name="Hausmann B."/>
        </authorList>
    </citation>
    <scope>NUCLEOTIDE SEQUENCE [LARGE SCALE GENOMIC DNA]</scope>
    <source>
        <strain evidence="2">Peat soil MAG SbF1</strain>
    </source>
</reference>
<evidence type="ECO:0000313" key="2">
    <source>
        <dbReference type="Proteomes" id="UP000238916"/>
    </source>
</evidence>
<proteinExistence type="predicted"/>
<sequence length="55" mass="6438">MAERGRPIKSDKKIREAIYFEPEILAWLQEKAEKQRRTVSVIVNILIEKEKNAGN</sequence>
<organism evidence="1 2">
    <name type="scientific">Candidatus Desulfosporosinus infrequens</name>
    <dbReference type="NCBI Taxonomy" id="2043169"/>
    <lineage>
        <taxon>Bacteria</taxon>
        <taxon>Bacillati</taxon>
        <taxon>Bacillota</taxon>
        <taxon>Clostridia</taxon>
        <taxon>Eubacteriales</taxon>
        <taxon>Desulfitobacteriaceae</taxon>
        <taxon>Desulfosporosinus</taxon>
    </lineage>
</organism>
<dbReference type="AlphaFoldDB" id="A0A2U3LHE9"/>
<evidence type="ECO:0008006" key="3">
    <source>
        <dbReference type="Google" id="ProtNLM"/>
    </source>
</evidence>